<dbReference type="EMBL" id="BAFN01000001">
    <property type="protein sequence ID" value="GAN33730.1"/>
    <property type="molecule type" value="Genomic_DNA"/>
</dbReference>
<comment type="caution">
    <text evidence="1">The sequence shown here is derived from an EMBL/GenBank/DDBJ whole genome shotgun (WGS) entry which is preliminary data.</text>
</comment>
<evidence type="ECO:0000313" key="2">
    <source>
        <dbReference type="Proteomes" id="UP000032309"/>
    </source>
</evidence>
<name>A0ABQ0JYC8_9BACT</name>
<organism evidence="1 2">
    <name type="scientific">Candidatus Brocadia sinica JPN1</name>
    <dbReference type="NCBI Taxonomy" id="1197129"/>
    <lineage>
        <taxon>Bacteria</taxon>
        <taxon>Pseudomonadati</taxon>
        <taxon>Planctomycetota</taxon>
        <taxon>Candidatus Brocadiia</taxon>
        <taxon>Candidatus Brocadiales</taxon>
        <taxon>Candidatus Brocadiaceae</taxon>
        <taxon>Candidatus Brocadia</taxon>
    </lineage>
</organism>
<protein>
    <submittedName>
        <fullName evidence="1">Uncharacterized protein</fullName>
    </submittedName>
</protein>
<reference evidence="2" key="1">
    <citation type="journal article" date="2015" name="Genome Announc.">
        <title>Draft Genome Sequence of an Anaerobic Ammonium-Oxidizing Bacterium, "Candidatus Brocadia sinica".</title>
        <authorList>
            <person name="Oshiki M."/>
            <person name="Shinyako-Hata K."/>
            <person name="Satoh H."/>
            <person name="Okabe S."/>
        </authorList>
    </citation>
    <scope>NUCLEOTIDE SEQUENCE [LARGE SCALE GENOMIC DNA]</scope>
    <source>
        <strain evidence="2">JPN1</strain>
    </source>
</reference>
<keyword evidence="2" id="KW-1185">Reference proteome</keyword>
<evidence type="ECO:0000313" key="1">
    <source>
        <dbReference type="EMBL" id="GAN33730.1"/>
    </source>
</evidence>
<dbReference type="Proteomes" id="UP000032309">
    <property type="component" value="Unassembled WGS sequence"/>
</dbReference>
<gene>
    <name evidence="1" type="ORF">BROSI_A2264</name>
</gene>
<accession>A0ABQ0JYC8</accession>
<proteinExistence type="predicted"/>
<sequence length="32" mass="3615">MKIIGIPMAISMFVLFVQTFENIIGNLLYKIG</sequence>